<evidence type="ECO:0000256" key="1">
    <source>
        <dbReference type="ARBA" id="ARBA00006068"/>
    </source>
</evidence>
<evidence type="ECO:0000259" key="4">
    <source>
        <dbReference type="Pfam" id="PF03816"/>
    </source>
</evidence>
<dbReference type="Pfam" id="PF03816">
    <property type="entry name" value="LytR_cpsA_psr"/>
    <property type="match status" value="1"/>
</dbReference>
<dbReference type="STRING" id="446470.Snas_6317"/>
<dbReference type="KEGG" id="sna:Snas_6317"/>
<keyword evidence="3" id="KW-0812">Transmembrane</keyword>
<gene>
    <name evidence="5" type="ordered locus">Snas_6317</name>
</gene>
<organism evidence="5 6">
    <name type="scientific">Stackebrandtia nassauensis (strain DSM 44728 / CIP 108903 / NRRL B-16338 / NBRC 102104 / LLR-40K-21)</name>
    <dbReference type="NCBI Taxonomy" id="446470"/>
    <lineage>
        <taxon>Bacteria</taxon>
        <taxon>Bacillati</taxon>
        <taxon>Actinomycetota</taxon>
        <taxon>Actinomycetes</taxon>
        <taxon>Glycomycetales</taxon>
        <taxon>Glycomycetaceae</taxon>
        <taxon>Stackebrandtia</taxon>
    </lineage>
</organism>
<dbReference type="PANTHER" id="PTHR33392">
    <property type="entry name" value="POLYISOPRENYL-TEICHOIC ACID--PEPTIDOGLYCAN TEICHOIC ACID TRANSFERASE TAGU"/>
    <property type="match status" value="1"/>
</dbReference>
<dbReference type="Proteomes" id="UP000000844">
    <property type="component" value="Chromosome"/>
</dbReference>
<dbReference type="InterPro" id="IPR004474">
    <property type="entry name" value="LytR_CpsA_psr"/>
</dbReference>
<keyword evidence="3" id="KW-1133">Transmembrane helix</keyword>
<comment type="similarity">
    <text evidence="1">Belongs to the LytR/CpsA/Psr (LCP) family.</text>
</comment>
<dbReference type="RefSeq" id="WP_013021506.1">
    <property type="nucleotide sequence ID" value="NC_013947.1"/>
</dbReference>
<dbReference type="eggNOG" id="COG1316">
    <property type="taxonomic scope" value="Bacteria"/>
</dbReference>
<reference evidence="5 6" key="1">
    <citation type="journal article" date="2009" name="Stand. Genomic Sci.">
        <title>Complete genome sequence of Stackebrandtia nassauensis type strain (LLR-40K-21).</title>
        <authorList>
            <person name="Munk C."/>
            <person name="Lapidus A."/>
            <person name="Copeland A."/>
            <person name="Jando M."/>
            <person name="Mayilraj S."/>
            <person name="Glavina Del Rio T."/>
            <person name="Nolan M."/>
            <person name="Chen F."/>
            <person name="Lucas S."/>
            <person name="Tice H."/>
            <person name="Cheng J.F."/>
            <person name="Han C."/>
            <person name="Detter J.C."/>
            <person name="Bruce D."/>
            <person name="Goodwin L."/>
            <person name="Chain P."/>
            <person name="Pitluck S."/>
            <person name="Goker M."/>
            <person name="Ovchinikova G."/>
            <person name="Pati A."/>
            <person name="Ivanova N."/>
            <person name="Mavromatis K."/>
            <person name="Chen A."/>
            <person name="Palaniappan K."/>
            <person name="Land M."/>
            <person name="Hauser L."/>
            <person name="Chang Y.J."/>
            <person name="Jeffries C.D."/>
            <person name="Bristow J."/>
            <person name="Eisen J.A."/>
            <person name="Markowitz V."/>
            <person name="Hugenholtz P."/>
            <person name="Kyrpides N.C."/>
            <person name="Klenk H.P."/>
        </authorList>
    </citation>
    <scope>NUCLEOTIDE SEQUENCE [LARGE SCALE GENOMIC DNA]</scope>
    <source>
        <strain evidence="6">DSM 44728 / CIP 108903 / NRRL B-16338 / NBRC 102104 / LLR-40K-21</strain>
    </source>
</reference>
<feature type="transmembrane region" description="Helical" evidence="3">
    <location>
        <begin position="42"/>
        <end position="65"/>
    </location>
</feature>
<feature type="domain" description="Cell envelope-related transcriptional attenuator" evidence="4">
    <location>
        <begin position="116"/>
        <end position="289"/>
    </location>
</feature>
<feature type="region of interest" description="Disordered" evidence="2">
    <location>
        <begin position="1"/>
        <end position="31"/>
    </location>
</feature>
<evidence type="ECO:0000256" key="2">
    <source>
        <dbReference type="SAM" id="MobiDB-lite"/>
    </source>
</evidence>
<evidence type="ECO:0000313" key="6">
    <source>
        <dbReference type="Proteomes" id="UP000000844"/>
    </source>
</evidence>
<dbReference type="AlphaFoldDB" id="D3Q450"/>
<dbReference type="Gene3D" id="3.40.630.190">
    <property type="entry name" value="LCP protein"/>
    <property type="match status" value="1"/>
</dbReference>
<dbReference type="EMBL" id="CP001778">
    <property type="protein sequence ID" value="ADD45935.1"/>
    <property type="molecule type" value="Genomic_DNA"/>
</dbReference>
<evidence type="ECO:0000256" key="3">
    <source>
        <dbReference type="SAM" id="Phobius"/>
    </source>
</evidence>
<protein>
    <submittedName>
        <fullName evidence="5">Cell envelope-related transcriptional attenuator</fullName>
    </submittedName>
</protein>
<dbReference type="HOGENOM" id="CLU_016455_0_2_11"/>
<dbReference type="InterPro" id="IPR050922">
    <property type="entry name" value="LytR/CpsA/Psr_CW_biosynth"/>
</dbReference>
<keyword evidence="6" id="KW-1185">Reference proteome</keyword>
<accession>D3Q450</accession>
<sequence>MANDASDDNALEKEGTGDDAPESGAPDLAVLPAKKTKTGAPWWAKVMVGVGAVLMVAAGGGAVYAKVMLDRINNAGTEKNLLGDGDSQAGEDIKGPLNLLMIGTDMRVNDSDKIDRADSIMILHINKDLTKANIISVPRDLKVPCNDEPEGTCYTKVNGTYADGGETQEERFQGLAESLSTLTGIKQFDGAAIIGFEGFLKAVKVLGSVELCLPMDMQLHHQMKEQPNKPRTFKKGCHEYNQREALWIVRERYAYSAENPDFDPDWGVGDYGRQHMQQHFIKQLLKKASEEGYITNPTKVGDLIDAVGSTLTYHFRGHTPVDMAFALRGVKPNSMKTVRLPSETSMEGGESFEVIPEGKPLTTTEELFKALREDTMDEWIAENPKLLNKD</sequence>
<name>D3Q450_STANL</name>
<dbReference type="NCBIfam" id="TIGR00350">
    <property type="entry name" value="lytR_cpsA_psr"/>
    <property type="match status" value="1"/>
</dbReference>
<proteinExistence type="inferred from homology"/>
<keyword evidence="3" id="KW-0472">Membrane</keyword>
<dbReference type="PANTHER" id="PTHR33392:SF6">
    <property type="entry name" value="POLYISOPRENYL-TEICHOIC ACID--PEPTIDOGLYCAN TEICHOIC ACID TRANSFERASE TAGU"/>
    <property type="match status" value="1"/>
</dbReference>
<evidence type="ECO:0000313" key="5">
    <source>
        <dbReference type="EMBL" id="ADD45935.1"/>
    </source>
</evidence>